<protein>
    <submittedName>
        <fullName evidence="1">Uncharacterized protein</fullName>
    </submittedName>
</protein>
<evidence type="ECO:0000313" key="1">
    <source>
        <dbReference type="EMBL" id="TMR31550.1"/>
    </source>
</evidence>
<proteinExistence type="predicted"/>
<sequence length="304" mass="33054">MTDADELAAPSSEEASIADIAARGGPRPPLHVFRGRGGTLIRIPADLPAQTIFELKGHGQGATRFGMRRWKISPNRLQSTVTGDGVVRSLFHHRWLHEYRYIRIASDAEWTLSFLDRAGVPRFESRAQGSGDDVVLYTGGPGVAELSHSDEDGGLVSELGSGFRHLRTAAIGHRPTFTLAGPTLLRFQTSSPWTLDVRPATGEELRSFATEIEGSGCEPIRFTGGTSRATVRHSGEGDFDVVLLGPDFTHRTTLISKDEFGDPTSTTFETTLLLKEGSILQVMAEEGDWTIQTTPDQPTAPSKE</sequence>
<dbReference type="EMBL" id="VCKZ01000298">
    <property type="protein sequence ID" value="TMR31550.1"/>
    <property type="molecule type" value="Genomic_DNA"/>
</dbReference>
<dbReference type="Proteomes" id="UP000305238">
    <property type="component" value="Unassembled WGS sequence"/>
</dbReference>
<keyword evidence="2" id="KW-1185">Reference proteome</keyword>
<comment type="caution">
    <text evidence="1">The sequence shown here is derived from an EMBL/GenBank/DDBJ whole genome shotgun (WGS) entry which is preliminary data.</text>
</comment>
<gene>
    <name evidence="1" type="ORF">ETD96_31480</name>
</gene>
<organism evidence="1 2">
    <name type="scientific">Actinomadura geliboluensis</name>
    <dbReference type="NCBI Taxonomy" id="882440"/>
    <lineage>
        <taxon>Bacteria</taxon>
        <taxon>Bacillati</taxon>
        <taxon>Actinomycetota</taxon>
        <taxon>Actinomycetes</taxon>
        <taxon>Streptosporangiales</taxon>
        <taxon>Thermomonosporaceae</taxon>
        <taxon>Actinomadura</taxon>
    </lineage>
</organism>
<accession>A0A5S4GYI1</accession>
<dbReference type="OrthoDB" id="2004788at2"/>
<reference evidence="1 2" key="1">
    <citation type="submission" date="2019-05" db="EMBL/GenBank/DDBJ databases">
        <title>Draft genome sequence of Actinomadura geliboluensis A8036.</title>
        <authorList>
            <person name="Saricaoglu S."/>
            <person name="Isik K."/>
        </authorList>
    </citation>
    <scope>NUCLEOTIDE SEQUENCE [LARGE SCALE GENOMIC DNA]</scope>
    <source>
        <strain evidence="1 2">A8036</strain>
    </source>
</reference>
<dbReference type="AlphaFoldDB" id="A0A5S4GYI1"/>
<dbReference type="RefSeq" id="WP_138640127.1">
    <property type="nucleotide sequence ID" value="NZ_VCKZ01000298.1"/>
</dbReference>
<evidence type="ECO:0000313" key="2">
    <source>
        <dbReference type="Proteomes" id="UP000305238"/>
    </source>
</evidence>
<name>A0A5S4GYI1_9ACTN</name>